<evidence type="ECO:0000313" key="1">
    <source>
        <dbReference type="EMBL" id="SEW40290.1"/>
    </source>
</evidence>
<dbReference type="NCBIfam" id="TIGR03696">
    <property type="entry name" value="Rhs_assc_core"/>
    <property type="match status" value="1"/>
</dbReference>
<dbReference type="OrthoDB" id="1255939at2"/>
<dbReference type="AlphaFoldDB" id="A0A1I0RHI1"/>
<dbReference type="Gene3D" id="2.180.10.10">
    <property type="entry name" value="RHS repeat-associated core"/>
    <property type="match status" value="1"/>
</dbReference>
<dbReference type="InterPro" id="IPR022385">
    <property type="entry name" value="Rhs_assc_core"/>
</dbReference>
<dbReference type="EMBL" id="FOIU01000002">
    <property type="protein sequence ID" value="SEW40290.1"/>
    <property type="molecule type" value="Genomic_DNA"/>
</dbReference>
<protein>
    <submittedName>
        <fullName evidence="1">RHS repeat-associated core domain-containing protein</fullName>
    </submittedName>
</protein>
<dbReference type="Proteomes" id="UP000199469">
    <property type="component" value="Unassembled WGS sequence"/>
</dbReference>
<evidence type="ECO:0000313" key="2">
    <source>
        <dbReference type="Proteomes" id="UP000199469"/>
    </source>
</evidence>
<dbReference type="STRING" id="356305.SAMN05421841_2689"/>
<name>A0A1I0RHI1_9FLAO</name>
<organism evidence="1 2">
    <name type="scientific">Chryseobacterium wanjuense</name>
    <dbReference type="NCBI Taxonomy" id="356305"/>
    <lineage>
        <taxon>Bacteria</taxon>
        <taxon>Pseudomonadati</taxon>
        <taxon>Bacteroidota</taxon>
        <taxon>Flavobacteriia</taxon>
        <taxon>Flavobacteriales</taxon>
        <taxon>Weeksellaceae</taxon>
        <taxon>Chryseobacterium group</taxon>
        <taxon>Chryseobacterium</taxon>
    </lineage>
</organism>
<keyword evidence="2" id="KW-1185">Reference proteome</keyword>
<gene>
    <name evidence="1" type="ORF">SAMN05421841_2689</name>
</gene>
<sequence length="360" mass="39655">MNHLKTGTAFFGQGSYKNNKYNSKELQETGMYSYGWRDYMPDIARWNGIDQLSEKFHAASPYAYVLNNPISFTDPDGRDIHREGENWSLNGSDAERAFSYMQGGGKLSYLENALSSWETGGGNFVGDNMSFWDNFGGIDAIVPEVTINARGNKNTWNIGNNLDFNQFLMMSLFTGAQMDWNLQQNRAFYYSEVTRTGADKIERNFYLMFGGALVAPFAGSYIATLGGETVASYLQGALIRGVTDMALQQTIKGSIDWKQTGINAFIGGGKGFGAIKVGWLNYTGNMVNNFGTSYYDGGKKGFMNDFGINSMKALTGIFGMGVGNYNGLTNGSLNGYFGTVLLPGVYFNTTDVVIENKIKK</sequence>
<proteinExistence type="predicted"/>
<accession>A0A1I0RHI1</accession>
<reference evidence="2" key="1">
    <citation type="submission" date="2016-10" db="EMBL/GenBank/DDBJ databases">
        <authorList>
            <person name="Varghese N."/>
            <person name="Submissions S."/>
        </authorList>
    </citation>
    <scope>NUCLEOTIDE SEQUENCE [LARGE SCALE GENOMIC DNA]</scope>
    <source>
        <strain evidence="2">DSM 17724</strain>
    </source>
</reference>